<dbReference type="KEGG" id="psyt:DSAG12_03254"/>
<dbReference type="GeneID" id="41331223"/>
<accession>A0A5B9DFD7</accession>
<dbReference type="PANTHER" id="PTHR10098">
    <property type="entry name" value="RAPSYN-RELATED"/>
    <property type="match status" value="1"/>
</dbReference>
<dbReference type="SMART" id="SM00028">
    <property type="entry name" value="TPR"/>
    <property type="match status" value="4"/>
</dbReference>
<dbReference type="Proteomes" id="UP000321408">
    <property type="component" value="Chromosome"/>
</dbReference>
<dbReference type="InterPro" id="IPR019734">
    <property type="entry name" value="TPR_rpt"/>
</dbReference>
<protein>
    <submittedName>
        <fullName evidence="2">Tetratricopeptide repeat protein</fullName>
    </submittedName>
</protein>
<dbReference type="Pfam" id="PF13424">
    <property type="entry name" value="TPR_12"/>
    <property type="match status" value="1"/>
</dbReference>
<evidence type="ECO:0000313" key="2">
    <source>
        <dbReference type="EMBL" id="QEE17417.1"/>
    </source>
</evidence>
<evidence type="ECO:0000256" key="1">
    <source>
        <dbReference type="PROSITE-ProRule" id="PRU00339"/>
    </source>
</evidence>
<gene>
    <name evidence="2" type="ORF">DSAG12_03254</name>
</gene>
<dbReference type="RefSeq" id="WP_147664312.1">
    <property type="nucleotide sequence ID" value="NZ_CP042905.2"/>
</dbReference>
<proteinExistence type="predicted"/>
<dbReference type="SUPFAM" id="SSF48452">
    <property type="entry name" value="TPR-like"/>
    <property type="match status" value="1"/>
</dbReference>
<dbReference type="EMBL" id="CP042905">
    <property type="protein sequence ID" value="QEE17417.1"/>
    <property type="molecule type" value="Genomic_DNA"/>
</dbReference>
<reference evidence="2 3" key="2">
    <citation type="journal article" date="2024" name="Int. J. Syst. Evol. Microbiol.">
        <title>Promethearchaeum syntrophicum gen. nov., sp. nov., an anaerobic, obligately syntrophic archaeon, the first isolate of the lineage 'Asgard' archaea, and proposal of the new archaeal phylum Promethearchaeota phyl. nov. and kingdom Promethearchaeati regn. nov.</title>
        <authorList>
            <person name="Imachi H."/>
            <person name="Nobu M.K."/>
            <person name="Kato S."/>
            <person name="Takaki Y."/>
            <person name="Miyazaki M."/>
            <person name="Miyata M."/>
            <person name="Ogawara M."/>
            <person name="Saito Y."/>
            <person name="Sakai S."/>
            <person name="Tahara Y.O."/>
            <person name="Takano Y."/>
            <person name="Tasumi E."/>
            <person name="Uematsu K."/>
            <person name="Yoshimura T."/>
            <person name="Itoh T."/>
            <person name="Ohkuma M."/>
            <person name="Takai K."/>
        </authorList>
    </citation>
    <scope>NUCLEOTIDE SEQUENCE [LARGE SCALE GENOMIC DNA]</scope>
    <source>
        <strain evidence="2 3">MK-D1</strain>
    </source>
</reference>
<dbReference type="InterPro" id="IPR011990">
    <property type="entry name" value="TPR-like_helical_dom_sf"/>
</dbReference>
<evidence type="ECO:0000313" key="3">
    <source>
        <dbReference type="Proteomes" id="UP000321408"/>
    </source>
</evidence>
<sequence length="506" mass="58890">MENLEILENLFEKSFFKEGLSKIEEFSKRKDIDFNEKTKINILKLRFLEKLGLYKQGLKLTNKLLSDKKITSNNMFEASILIEKAKILFSMGKRDEILHIIEVAEHKINIVHPQKITQNEILEKTSDILILRGGYYWQTGELDRALDYFNFNLKIRLKLNKNLDLAHAYNNIGVMHNAKGDLIKGLSYLKKAYGIYEIINYTRGISKTGNNIGAILIQLGELNNSLEYMTKSLEIDIRNNYTEGIQVASQNIGEVLWHKKEHKKAIKFLLKALEISEDLKDIFQISEILIPIIAVFIEMSDYKNANKYFAKLTQNKKRDKNKIILQRFLLAEAMILKSKGGFDNSKKAEDNLKAIIHDKIRYHDITVMALVNLCNILILKMYKIDDPTILNDLQYYVEKISQISKETNSHSIYIESLLIKAKISILNIEPDHYQDIMAQAQKIAQKFELYRINAKIDYEYNQSSEFLALIKNSEKMNVKSFKKNQLNLISDHIHSIFCPNYDIFQN</sequence>
<organism evidence="2 3">
    <name type="scientific">Promethearchaeum syntrophicum</name>
    <dbReference type="NCBI Taxonomy" id="2594042"/>
    <lineage>
        <taxon>Archaea</taxon>
        <taxon>Promethearchaeati</taxon>
        <taxon>Promethearchaeota</taxon>
        <taxon>Promethearchaeia</taxon>
        <taxon>Promethearchaeales</taxon>
        <taxon>Promethearchaeaceae</taxon>
        <taxon>Promethearchaeum</taxon>
    </lineage>
</organism>
<keyword evidence="3" id="KW-1185">Reference proteome</keyword>
<dbReference type="Gene3D" id="1.25.40.10">
    <property type="entry name" value="Tetratricopeptide repeat domain"/>
    <property type="match status" value="2"/>
</dbReference>
<reference evidence="2 3" key="1">
    <citation type="journal article" date="2020" name="Nature">
        <title>Isolation of an archaeon at the prokaryote-eukaryote interface.</title>
        <authorList>
            <person name="Imachi H."/>
            <person name="Nobu M.K."/>
            <person name="Nakahara N."/>
            <person name="Morono Y."/>
            <person name="Ogawara M."/>
            <person name="Takaki Y."/>
            <person name="Takano Y."/>
            <person name="Uematsu K."/>
            <person name="Ikuta T."/>
            <person name="Ito M."/>
            <person name="Matsui Y."/>
            <person name="Miyazaki M."/>
            <person name="Murata K."/>
            <person name="Saito Y."/>
            <person name="Sakai S."/>
            <person name="Song C."/>
            <person name="Tasumi E."/>
            <person name="Yamanaka Y."/>
            <person name="Yamaguchi T."/>
            <person name="Kamagata Y."/>
            <person name="Tamaki H."/>
            <person name="Takai K."/>
        </authorList>
    </citation>
    <scope>NUCLEOTIDE SEQUENCE [LARGE SCALE GENOMIC DNA]</scope>
    <source>
        <strain evidence="2 3">MK-D1</strain>
    </source>
</reference>
<dbReference type="AlphaFoldDB" id="A0A5B9DFD7"/>
<keyword evidence="1" id="KW-0802">TPR repeat</keyword>
<dbReference type="PROSITE" id="PS50005">
    <property type="entry name" value="TPR"/>
    <property type="match status" value="1"/>
</dbReference>
<name>A0A5B9DFD7_9ARCH</name>
<feature type="repeat" description="TPR" evidence="1">
    <location>
        <begin position="206"/>
        <end position="239"/>
    </location>
</feature>